<dbReference type="GO" id="GO:0032797">
    <property type="term" value="C:SMN complex"/>
    <property type="evidence" value="ECO:0007669"/>
    <property type="project" value="TreeGrafter"/>
</dbReference>
<keyword evidence="4" id="KW-1185">Reference proteome</keyword>
<accession>W7T2W3</accession>
<dbReference type="PANTHER" id="PTHR12794:SF0">
    <property type="entry name" value="GEM-ASSOCIATED PROTEIN 2"/>
    <property type="match status" value="1"/>
</dbReference>
<feature type="compositionally biased region" description="Basic and acidic residues" evidence="2">
    <location>
        <begin position="174"/>
        <end position="190"/>
    </location>
</feature>
<dbReference type="Pfam" id="PF04938">
    <property type="entry name" value="SIP1"/>
    <property type="match status" value="1"/>
</dbReference>
<evidence type="ECO:0000313" key="4">
    <source>
        <dbReference type="Proteomes" id="UP000019335"/>
    </source>
</evidence>
<dbReference type="PANTHER" id="PTHR12794">
    <property type="entry name" value="GEMIN2"/>
    <property type="match status" value="1"/>
</dbReference>
<protein>
    <submittedName>
        <fullName evidence="3">Uncharacterized protein</fullName>
    </submittedName>
</protein>
<dbReference type="AlphaFoldDB" id="W7T2W3"/>
<name>W7T2W3_9STRA</name>
<comment type="similarity">
    <text evidence="1">Belongs to the gemin-2 family.</text>
</comment>
<feature type="compositionally biased region" description="Pro residues" evidence="2">
    <location>
        <begin position="214"/>
        <end position="233"/>
    </location>
</feature>
<feature type="non-terminal residue" evidence="3">
    <location>
        <position position="242"/>
    </location>
</feature>
<gene>
    <name evidence="3" type="ORF">Naga_100619g2</name>
</gene>
<dbReference type="EMBL" id="AZIL01002644">
    <property type="protein sequence ID" value="EWM21082.1"/>
    <property type="molecule type" value="Genomic_DNA"/>
</dbReference>
<reference evidence="3 4" key="1">
    <citation type="journal article" date="2014" name="Mol. Plant">
        <title>Chromosome Scale Genome Assembly and Transcriptome Profiling of Nannochloropsis gaditana in Nitrogen Depletion.</title>
        <authorList>
            <person name="Corteggiani Carpinelli E."/>
            <person name="Telatin A."/>
            <person name="Vitulo N."/>
            <person name="Forcato C."/>
            <person name="D'Angelo M."/>
            <person name="Schiavon R."/>
            <person name="Vezzi A."/>
            <person name="Giacometti G.M."/>
            <person name="Morosinotto T."/>
            <person name="Valle G."/>
        </authorList>
    </citation>
    <scope>NUCLEOTIDE SEQUENCE [LARGE SCALE GENOMIC DNA]</scope>
    <source>
        <strain evidence="3 4">B-31</strain>
    </source>
</reference>
<dbReference type="Proteomes" id="UP000019335">
    <property type="component" value="Unassembled WGS sequence"/>
</dbReference>
<organism evidence="3 4">
    <name type="scientific">Nannochloropsis gaditana</name>
    <dbReference type="NCBI Taxonomy" id="72520"/>
    <lineage>
        <taxon>Eukaryota</taxon>
        <taxon>Sar</taxon>
        <taxon>Stramenopiles</taxon>
        <taxon>Ochrophyta</taxon>
        <taxon>Eustigmatophyceae</taxon>
        <taxon>Eustigmatales</taxon>
        <taxon>Monodopsidaceae</taxon>
        <taxon>Nannochloropsis</taxon>
    </lineage>
</organism>
<dbReference type="Gene3D" id="1.20.58.1070">
    <property type="match status" value="1"/>
</dbReference>
<proteinExistence type="inferred from homology"/>
<dbReference type="GO" id="GO:0000387">
    <property type="term" value="P:spliceosomal snRNP assembly"/>
    <property type="evidence" value="ECO:0007669"/>
    <property type="project" value="InterPro"/>
</dbReference>
<comment type="caution">
    <text evidence="3">The sequence shown here is derived from an EMBL/GenBank/DDBJ whole genome shotgun (WGS) entry which is preliminary data.</text>
</comment>
<dbReference type="OrthoDB" id="428895at2759"/>
<dbReference type="GO" id="GO:0005634">
    <property type="term" value="C:nucleus"/>
    <property type="evidence" value="ECO:0007669"/>
    <property type="project" value="TreeGrafter"/>
</dbReference>
<evidence type="ECO:0000256" key="1">
    <source>
        <dbReference type="ARBA" id="ARBA00025758"/>
    </source>
</evidence>
<sequence length="242" mass="27005">MMQQALPLGEDEQSDDYIREIQSRMARGEPPLSAEEYLLRVRLEFASLPEIVEATHINARTYDSRQTAYMPVQPALPPTPAGLTPSHEWEEMILTDFEDVRENLQRLEEEEGVGRERKIKVPPLREEGSWRIFFFGRTERGADPNGRGMKRKKPTRRSGEGGEDEEIGEGEANGEGKEGKGKQDKEDEYPGRGQQDEEPQSRPSATKQAEVSPPSLPPSLPSFLPPPPPPLPPGSSSLPPSL</sequence>
<evidence type="ECO:0000313" key="3">
    <source>
        <dbReference type="EMBL" id="EWM21082.1"/>
    </source>
</evidence>
<evidence type="ECO:0000256" key="2">
    <source>
        <dbReference type="SAM" id="MobiDB-lite"/>
    </source>
</evidence>
<dbReference type="InterPro" id="IPR035426">
    <property type="entry name" value="Gemin2/Brr1"/>
</dbReference>
<feature type="region of interest" description="Disordered" evidence="2">
    <location>
        <begin position="137"/>
        <end position="242"/>
    </location>
</feature>